<dbReference type="Pfam" id="PF04998">
    <property type="entry name" value="RNA_pol_Rpb1_5"/>
    <property type="match status" value="1"/>
</dbReference>
<feature type="domain" description="RNA polymerase Rpb1" evidence="9">
    <location>
        <begin position="14"/>
        <end position="63"/>
    </location>
</feature>
<dbReference type="InterPro" id="IPR045867">
    <property type="entry name" value="DNA-dir_RpoC_beta_prime"/>
</dbReference>
<evidence type="ECO:0000256" key="2">
    <source>
        <dbReference type="ARBA" id="ARBA00012418"/>
    </source>
</evidence>
<evidence type="ECO:0000313" key="10">
    <source>
        <dbReference type="EMBL" id="MDV2687668.1"/>
    </source>
</evidence>
<evidence type="ECO:0000256" key="1">
    <source>
        <dbReference type="ARBA" id="ARBA00004026"/>
    </source>
</evidence>
<dbReference type="EMBL" id="JAWJBA010001042">
    <property type="protein sequence ID" value="MDV2687668.1"/>
    <property type="molecule type" value="Genomic_DNA"/>
</dbReference>
<evidence type="ECO:0000259" key="9">
    <source>
        <dbReference type="Pfam" id="PF04998"/>
    </source>
</evidence>
<proteinExistence type="predicted"/>
<evidence type="ECO:0000256" key="8">
    <source>
        <dbReference type="ARBA" id="ARBA00048552"/>
    </source>
</evidence>
<sequence length="78" mass="7901">LTCETRYGLCAKCYGRDLGRGGLINLGEAVGVIAAQSIGEPGTQLTMRTFHIGGAASRAAIASSVEAKSNGVIGFNAT</sequence>
<reference evidence="10 11" key="1">
    <citation type="submission" date="2023-10" db="EMBL/GenBank/DDBJ databases">
        <title>Screening of Alkalihalobacillus lindianensis BZ-TG-R113 and Its Alleviation of Salt Stress on Rapeseed Growth.</title>
        <authorList>
            <person name="Zhao B."/>
            <person name="Guo T."/>
        </authorList>
    </citation>
    <scope>NUCLEOTIDE SEQUENCE [LARGE SCALE GENOMIC DNA]</scope>
    <source>
        <strain evidence="10 11">BZ-TG-R113</strain>
    </source>
</reference>
<evidence type="ECO:0000256" key="5">
    <source>
        <dbReference type="ARBA" id="ARBA00022695"/>
    </source>
</evidence>
<dbReference type="RefSeq" id="WP_317124508.1">
    <property type="nucleotide sequence ID" value="NZ_JAWJBA010001042.1"/>
</dbReference>
<dbReference type="EC" id="2.7.7.6" evidence="2"/>
<evidence type="ECO:0000256" key="7">
    <source>
        <dbReference type="ARBA" id="ARBA00023163"/>
    </source>
</evidence>
<feature type="non-terminal residue" evidence="10">
    <location>
        <position position="78"/>
    </location>
</feature>
<gene>
    <name evidence="10" type="ORF">RYX56_25295</name>
</gene>
<protein>
    <recommendedName>
        <fullName evidence="2">DNA-directed RNA polymerase</fullName>
        <ecNumber evidence="2">2.7.7.6</ecNumber>
    </recommendedName>
</protein>
<keyword evidence="5" id="KW-0548">Nucleotidyltransferase</keyword>
<dbReference type="SUPFAM" id="SSF64484">
    <property type="entry name" value="beta and beta-prime subunits of DNA dependent RNA-polymerase"/>
    <property type="match status" value="1"/>
</dbReference>
<dbReference type="InterPro" id="IPR007081">
    <property type="entry name" value="RNA_pol_Rpb1_5"/>
</dbReference>
<keyword evidence="6" id="KW-0479">Metal-binding</keyword>
<keyword evidence="11" id="KW-1185">Reference proteome</keyword>
<name>A0ABU3XIE6_9BACI</name>
<feature type="non-terminal residue" evidence="10">
    <location>
        <position position="1"/>
    </location>
</feature>
<evidence type="ECO:0000313" key="11">
    <source>
        <dbReference type="Proteomes" id="UP001287282"/>
    </source>
</evidence>
<keyword evidence="4" id="KW-0808">Transferase</keyword>
<dbReference type="Proteomes" id="UP001287282">
    <property type="component" value="Unassembled WGS sequence"/>
</dbReference>
<evidence type="ECO:0000256" key="3">
    <source>
        <dbReference type="ARBA" id="ARBA00022478"/>
    </source>
</evidence>
<comment type="catalytic activity">
    <reaction evidence="8">
        <text>RNA(n) + a ribonucleoside 5'-triphosphate = RNA(n+1) + diphosphate</text>
        <dbReference type="Rhea" id="RHEA:21248"/>
        <dbReference type="Rhea" id="RHEA-COMP:14527"/>
        <dbReference type="Rhea" id="RHEA-COMP:17342"/>
        <dbReference type="ChEBI" id="CHEBI:33019"/>
        <dbReference type="ChEBI" id="CHEBI:61557"/>
        <dbReference type="ChEBI" id="CHEBI:140395"/>
        <dbReference type="EC" id="2.7.7.6"/>
    </reaction>
</comment>
<keyword evidence="7" id="KW-0804">Transcription</keyword>
<comment type="function">
    <text evidence="1">DNA-dependent RNA polymerase catalyzes the transcription of DNA into RNA using the four ribonucleoside triphosphates as substrates.</text>
</comment>
<evidence type="ECO:0000256" key="6">
    <source>
        <dbReference type="ARBA" id="ARBA00022723"/>
    </source>
</evidence>
<keyword evidence="3" id="KW-0240">DNA-directed RNA polymerase</keyword>
<organism evidence="10 11">
    <name type="scientific">Alkalihalophilus lindianensis</name>
    <dbReference type="NCBI Taxonomy" id="1630542"/>
    <lineage>
        <taxon>Bacteria</taxon>
        <taxon>Bacillati</taxon>
        <taxon>Bacillota</taxon>
        <taxon>Bacilli</taxon>
        <taxon>Bacillales</taxon>
        <taxon>Bacillaceae</taxon>
        <taxon>Alkalihalophilus</taxon>
    </lineage>
</organism>
<evidence type="ECO:0000256" key="4">
    <source>
        <dbReference type="ARBA" id="ARBA00022679"/>
    </source>
</evidence>
<dbReference type="PANTHER" id="PTHR19376:SF54">
    <property type="entry name" value="DNA-DIRECTED RNA POLYMERASE SUBUNIT BETA"/>
    <property type="match status" value="1"/>
</dbReference>
<accession>A0ABU3XIE6</accession>
<comment type="caution">
    <text evidence="10">The sequence shown here is derived from an EMBL/GenBank/DDBJ whole genome shotgun (WGS) entry which is preliminary data.</text>
</comment>
<dbReference type="PANTHER" id="PTHR19376">
    <property type="entry name" value="DNA-DIRECTED RNA POLYMERASE"/>
    <property type="match status" value="1"/>
</dbReference>